<dbReference type="KEGG" id="crq:GCK72_002890"/>
<reference evidence="2 3" key="1">
    <citation type="submission" date="2019-12" db="EMBL/GenBank/DDBJ databases">
        <title>Chromosome-level assembly of the Caenorhabditis remanei genome.</title>
        <authorList>
            <person name="Teterina A.A."/>
            <person name="Willis J.H."/>
            <person name="Phillips P.C."/>
        </authorList>
    </citation>
    <scope>NUCLEOTIDE SEQUENCE [LARGE SCALE GENOMIC DNA]</scope>
    <source>
        <strain evidence="2 3">PX506</strain>
        <tissue evidence="2">Whole organism</tissue>
    </source>
</reference>
<protein>
    <submittedName>
        <fullName evidence="2">Uncharacterized protein</fullName>
    </submittedName>
</protein>
<feature type="compositionally biased region" description="Polar residues" evidence="1">
    <location>
        <begin position="78"/>
        <end position="96"/>
    </location>
</feature>
<dbReference type="RefSeq" id="XP_053592320.1">
    <property type="nucleotide sequence ID" value="XM_053723675.1"/>
</dbReference>
<organism evidence="2 3">
    <name type="scientific">Caenorhabditis remanei</name>
    <name type="common">Caenorhabditis vulgaris</name>
    <dbReference type="NCBI Taxonomy" id="31234"/>
    <lineage>
        <taxon>Eukaryota</taxon>
        <taxon>Metazoa</taxon>
        <taxon>Ecdysozoa</taxon>
        <taxon>Nematoda</taxon>
        <taxon>Chromadorea</taxon>
        <taxon>Rhabditida</taxon>
        <taxon>Rhabditina</taxon>
        <taxon>Rhabditomorpha</taxon>
        <taxon>Rhabditoidea</taxon>
        <taxon>Rhabditidae</taxon>
        <taxon>Peloderinae</taxon>
        <taxon>Caenorhabditis</taxon>
    </lineage>
</organism>
<comment type="caution">
    <text evidence="2">The sequence shown here is derived from an EMBL/GenBank/DDBJ whole genome shotgun (WGS) entry which is preliminary data.</text>
</comment>
<feature type="compositionally biased region" description="Low complexity" evidence="1">
    <location>
        <begin position="125"/>
        <end position="141"/>
    </location>
</feature>
<feature type="compositionally biased region" description="Low complexity" evidence="1">
    <location>
        <begin position="67"/>
        <end position="77"/>
    </location>
</feature>
<evidence type="ECO:0000313" key="2">
    <source>
        <dbReference type="EMBL" id="KAF1771065.1"/>
    </source>
</evidence>
<evidence type="ECO:0000256" key="1">
    <source>
        <dbReference type="SAM" id="MobiDB-lite"/>
    </source>
</evidence>
<dbReference type="EMBL" id="WUAV01000001">
    <property type="protein sequence ID" value="KAF1771065.1"/>
    <property type="molecule type" value="Genomic_DNA"/>
</dbReference>
<dbReference type="CTD" id="78773432"/>
<gene>
    <name evidence="2" type="ORF">GCK72_002890</name>
</gene>
<sequence>MKIIDFLSNVINQKLHEDRNHRSVLSTDHRSSLSTQPRPAQPTPNLEIPTIRKEQHSQKTDQDLKPSQSSSEQSNSSGTPERTQGQSTTESLNSPSKVVEAKAESVFGSGMPAIIRDSNPPNQPTNASRNNRNSTDTRNSTGVTKIASTTARLWVLSVAFE</sequence>
<evidence type="ECO:0000313" key="3">
    <source>
        <dbReference type="Proteomes" id="UP000483820"/>
    </source>
</evidence>
<feature type="region of interest" description="Disordered" evidence="1">
    <location>
        <begin position="18"/>
        <end position="142"/>
    </location>
</feature>
<dbReference type="AlphaFoldDB" id="A0A6A5HU05"/>
<feature type="compositionally biased region" description="Basic and acidic residues" evidence="1">
    <location>
        <begin position="18"/>
        <end position="31"/>
    </location>
</feature>
<dbReference type="Proteomes" id="UP000483820">
    <property type="component" value="Chromosome I"/>
</dbReference>
<feature type="compositionally biased region" description="Basic and acidic residues" evidence="1">
    <location>
        <begin position="50"/>
        <end position="64"/>
    </location>
</feature>
<proteinExistence type="predicted"/>
<dbReference type="GeneID" id="78773432"/>
<accession>A0A6A5HU05</accession>
<name>A0A6A5HU05_CAERE</name>